<dbReference type="FunFam" id="2.160.20.10:FF:000014">
    <property type="entry name" value="Pectinesterase"/>
    <property type="match status" value="1"/>
</dbReference>
<comment type="similarity">
    <text evidence="3">Belongs to the pectinesterase family.</text>
</comment>
<dbReference type="PANTHER" id="PTHR31321">
    <property type="entry name" value="ACYL-COA THIOESTER HYDROLASE YBHC-RELATED"/>
    <property type="match status" value="1"/>
</dbReference>
<name>A0A4Z1GFH8_9HELO</name>
<dbReference type="PROSITE" id="PS00503">
    <property type="entry name" value="PECTINESTERASE_2"/>
    <property type="match status" value="1"/>
</dbReference>
<evidence type="ECO:0000256" key="5">
    <source>
        <dbReference type="ARBA" id="ARBA00022525"/>
    </source>
</evidence>
<dbReference type="InterPro" id="IPR012334">
    <property type="entry name" value="Pectin_lyas_fold"/>
</dbReference>
<evidence type="ECO:0000256" key="2">
    <source>
        <dbReference type="ARBA" id="ARBA00005184"/>
    </source>
</evidence>
<gene>
    <name evidence="13" type="ORF">BHYA_0150g00270</name>
</gene>
<dbReference type="EMBL" id="PQXK01000150">
    <property type="protein sequence ID" value="TGO35686.1"/>
    <property type="molecule type" value="Genomic_DNA"/>
</dbReference>
<evidence type="ECO:0000313" key="13">
    <source>
        <dbReference type="EMBL" id="TGO35686.1"/>
    </source>
</evidence>
<keyword evidence="11" id="KW-0961">Cell wall biogenesis/degradation</keyword>
<dbReference type="InterPro" id="IPR033131">
    <property type="entry name" value="Pectinesterase_Asp_AS"/>
</dbReference>
<dbReference type="Gene3D" id="2.160.20.10">
    <property type="entry name" value="Single-stranded right-handed beta-helix, Pectin lyase-like"/>
    <property type="match status" value="1"/>
</dbReference>
<evidence type="ECO:0000256" key="1">
    <source>
        <dbReference type="ARBA" id="ARBA00004613"/>
    </source>
</evidence>
<protein>
    <recommendedName>
        <fullName evidence="4 11">Pectinesterase</fullName>
        <ecNumber evidence="4 11">3.1.1.11</ecNumber>
    </recommendedName>
</protein>
<evidence type="ECO:0000256" key="6">
    <source>
        <dbReference type="ARBA" id="ARBA00022729"/>
    </source>
</evidence>
<dbReference type="Pfam" id="PF01095">
    <property type="entry name" value="Pectinesterase"/>
    <property type="match status" value="1"/>
</dbReference>
<dbReference type="GO" id="GO:0005576">
    <property type="term" value="C:extracellular region"/>
    <property type="evidence" value="ECO:0007669"/>
    <property type="project" value="UniProtKB-SubCell"/>
</dbReference>
<dbReference type="GO" id="GO:0030599">
    <property type="term" value="F:pectinesterase activity"/>
    <property type="evidence" value="ECO:0007669"/>
    <property type="project" value="UniProtKB-UniRule"/>
</dbReference>
<evidence type="ECO:0000256" key="11">
    <source>
        <dbReference type="RuleBase" id="RU000589"/>
    </source>
</evidence>
<reference evidence="13 14" key="1">
    <citation type="submission" date="2017-12" db="EMBL/GenBank/DDBJ databases">
        <title>Comparative genomics of Botrytis spp.</title>
        <authorList>
            <person name="Valero-Jimenez C.A."/>
            <person name="Tapia P."/>
            <person name="Veloso J."/>
            <person name="Silva-Moreno E."/>
            <person name="Staats M."/>
            <person name="Valdes J.H."/>
            <person name="Van Kan J.A.L."/>
        </authorList>
    </citation>
    <scope>NUCLEOTIDE SEQUENCE [LARGE SCALE GENOMIC DNA]</scope>
    <source>
        <strain evidence="13 14">Bh0001</strain>
    </source>
</reference>
<dbReference type="Proteomes" id="UP000297814">
    <property type="component" value="Unassembled WGS sequence"/>
</dbReference>
<keyword evidence="5 11" id="KW-0964">Secreted</keyword>
<comment type="subcellular location">
    <subcellularLocation>
        <location evidence="1 11">Secreted</location>
    </subcellularLocation>
</comment>
<organism evidence="13 14">
    <name type="scientific">Botrytis hyacinthi</name>
    <dbReference type="NCBI Taxonomy" id="278943"/>
    <lineage>
        <taxon>Eukaryota</taxon>
        <taxon>Fungi</taxon>
        <taxon>Dikarya</taxon>
        <taxon>Ascomycota</taxon>
        <taxon>Pezizomycotina</taxon>
        <taxon>Leotiomycetes</taxon>
        <taxon>Helotiales</taxon>
        <taxon>Sclerotiniaceae</taxon>
        <taxon>Botrytis</taxon>
    </lineage>
</organism>
<dbReference type="UniPathway" id="UPA00545">
    <property type="reaction ID" value="UER00823"/>
</dbReference>
<evidence type="ECO:0000256" key="4">
    <source>
        <dbReference type="ARBA" id="ARBA00013229"/>
    </source>
</evidence>
<dbReference type="EC" id="3.1.1.11" evidence="4 11"/>
<keyword evidence="14" id="KW-1185">Reference proteome</keyword>
<comment type="function">
    <text evidence="11">Involved in maceration and soft-rotting of plant tissue.</text>
</comment>
<dbReference type="GO" id="GO:0045490">
    <property type="term" value="P:pectin catabolic process"/>
    <property type="evidence" value="ECO:0007669"/>
    <property type="project" value="UniProtKB-UniRule"/>
</dbReference>
<comment type="pathway">
    <text evidence="2 11">Glycan metabolism; pectin degradation; 2-dehydro-3-deoxy-D-gluconate from pectin: step 1/5.</text>
</comment>
<comment type="caution">
    <text evidence="13">The sequence shown here is derived from an EMBL/GenBank/DDBJ whole genome shotgun (WGS) entry which is preliminary data.</text>
</comment>
<dbReference type="AlphaFoldDB" id="A0A4Z1GFH8"/>
<dbReference type="PANTHER" id="PTHR31321:SF57">
    <property type="entry name" value="PECTINESTERASE 53-RELATED"/>
    <property type="match status" value="1"/>
</dbReference>
<feature type="chain" id="PRO_5021512398" description="Pectinesterase" evidence="11">
    <location>
        <begin position="24"/>
        <end position="342"/>
    </location>
</feature>
<evidence type="ECO:0000256" key="7">
    <source>
        <dbReference type="ARBA" id="ARBA00022801"/>
    </source>
</evidence>
<evidence type="ECO:0000256" key="3">
    <source>
        <dbReference type="ARBA" id="ARBA00008891"/>
    </source>
</evidence>
<evidence type="ECO:0000256" key="9">
    <source>
        <dbReference type="ARBA" id="ARBA00047928"/>
    </source>
</evidence>
<proteinExistence type="inferred from homology"/>
<dbReference type="InterPro" id="IPR000070">
    <property type="entry name" value="Pectinesterase_cat"/>
</dbReference>
<comment type="catalytic activity">
    <reaction evidence="9 11">
        <text>[(1-&gt;4)-alpha-D-galacturonosyl methyl ester](n) + n H2O = [(1-&gt;4)-alpha-D-galacturonosyl](n) + n methanol + n H(+)</text>
        <dbReference type="Rhea" id="RHEA:22380"/>
        <dbReference type="Rhea" id="RHEA-COMP:14570"/>
        <dbReference type="Rhea" id="RHEA-COMP:14573"/>
        <dbReference type="ChEBI" id="CHEBI:15377"/>
        <dbReference type="ChEBI" id="CHEBI:15378"/>
        <dbReference type="ChEBI" id="CHEBI:17790"/>
        <dbReference type="ChEBI" id="CHEBI:140522"/>
        <dbReference type="ChEBI" id="CHEBI:140523"/>
        <dbReference type="EC" id="3.1.1.11"/>
    </reaction>
</comment>
<dbReference type="GO" id="GO:0042545">
    <property type="term" value="P:cell wall modification"/>
    <property type="evidence" value="ECO:0007669"/>
    <property type="project" value="UniProtKB-UniRule"/>
</dbReference>
<dbReference type="InterPro" id="IPR011050">
    <property type="entry name" value="Pectin_lyase_fold/virulence"/>
</dbReference>
<feature type="domain" description="Pectinesterase catalytic" evidence="12">
    <location>
        <begin position="50"/>
        <end position="316"/>
    </location>
</feature>
<keyword evidence="8 11" id="KW-0063">Aspartyl esterase</keyword>
<evidence type="ECO:0000256" key="8">
    <source>
        <dbReference type="ARBA" id="ARBA00023085"/>
    </source>
</evidence>
<feature type="active site" evidence="10">
    <location>
        <position position="204"/>
    </location>
</feature>
<feature type="signal peptide" evidence="11">
    <location>
        <begin position="1"/>
        <end position="23"/>
    </location>
</feature>
<accession>A0A4Z1GFH8</accession>
<evidence type="ECO:0000259" key="12">
    <source>
        <dbReference type="Pfam" id="PF01095"/>
    </source>
</evidence>
<keyword evidence="6 11" id="KW-0732">Signal</keyword>
<dbReference type="SUPFAM" id="SSF51126">
    <property type="entry name" value="Pectin lyase-like"/>
    <property type="match status" value="1"/>
</dbReference>
<evidence type="ECO:0000313" key="14">
    <source>
        <dbReference type="Proteomes" id="UP000297814"/>
    </source>
</evidence>
<evidence type="ECO:0000256" key="10">
    <source>
        <dbReference type="PROSITE-ProRule" id="PRU10040"/>
    </source>
</evidence>
<sequence>MAASKYIPGFLLAILLFVGSINASAVLHKRASRTSPPSGCLTVRGSGTLSGEYSTVGAALSALGSSTAVACIFIYSGTYNEQLTISYGGNLTVYGYTTNTGTYTSNTVTITHGINSTTIGLDASSTANIRSANFKAYNVNFANTYGAGVQAVAVTANGDQQGFYGCSFTGYQDTLYAKAGKQYYSNCYIEEYKWKLLTIKGAVDYIFGNAAAWFGECTIASNGGGAITASSRTLATDPGWYVIDSSTITQADGFSLTGKVYLGRPWRVLARVIFQNSILTDVVNAAGWTTLAPDATPIFMEYANTGAGSSTSARVFETAATGTVSKTTLWGSNWASWVDSSY</sequence>
<keyword evidence="7 11" id="KW-0378">Hydrolase</keyword>